<evidence type="ECO:0000313" key="2">
    <source>
        <dbReference type="Proteomes" id="UP000531659"/>
    </source>
</evidence>
<protein>
    <submittedName>
        <fullName evidence="1">ABC transporter ATP-binding protein</fullName>
    </submittedName>
</protein>
<reference evidence="1 2" key="1">
    <citation type="submission" date="2020-05" db="EMBL/GenBank/DDBJ databases">
        <title>Complete genome of Clostridium estertheticum subspecies estertheticum, isolated from Vacuum packed lamb meat from New Zealand imported to Switzerland.</title>
        <authorList>
            <person name="Wambui J."/>
            <person name="Stevens M.J.A."/>
            <person name="Stephan R."/>
        </authorList>
    </citation>
    <scope>NUCLEOTIDE SEQUENCE [LARGE SCALE GENOMIC DNA]</scope>
    <source>
        <strain evidence="1 2">CEST001</strain>
    </source>
</reference>
<proteinExistence type="predicted"/>
<evidence type="ECO:0000313" key="1">
    <source>
        <dbReference type="EMBL" id="NNU76742.1"/>
    </source>
</evidence>
<dbReference type="Proteomes" id="UP000531659">
    <property type="component" value="Unassembled WGS sequence"/>
</dbReference>
<dbReference type="AlphaFoldDB" id="A0A7Y3SX17"/>
<feature type="non-terminal residue" evidence="1">
    <location>
        <position position="1"/>
    </location>
</feature>
<dbReference type="GO" id="GO:0005524">
    <property type="term" value="F:ATP binding"/>
    <property type="evidence" value="ECO:0007669"/>
    <property type="project" value="UniProtKB-KW"/>
</dbReference>
<sequence>TKDLEKKLYDMGADFIEIVDMSLEDMFIYFVGEEDKNE</sequence>
<comment type="caution">
    <text evidence="1">The sequence shown here is derived from an EMBL/GenBank/DDBJ whole genome shotgun (WGS) entry which is preliminary data.</text>
</comment>
<keyword evidence="1" id="KW-0067">ATP-binding</keyword>
<keyword evidence="1" id="KW-0547">Nucleotide-binding</keyword>
<name>A0A7Y3SX17_9CLOT</name>
<organism evidence="1 2">
    <name type="scientific">Clostridium estertheticum</name>
    <dbReference type="NCBI Taxonomy" id="238834"/>
    <lineage>
        <taxon>Bacteria</taxon>
        <taxon>Bacillati</taxon>
        <taxon>Bacillota</taxon>
        <taxon>Clostridia</taxon>
        <taxon>Eubacteriales</taxon>
        <taxon>Clostridiaceae</taxon>
        <taxon>Clostridium</taxon>
    </lineage>
</organism>
<accession>A0A7Y3SX17</accession>
<gene>
    <name evidence="1" type="ORF">HLQ16_12430</name>
</gene>
<dbReference type="EMBL" id="JABEYB010000009">
    <property type="protein sequence ID" value="NNU76742.1"/>
    <property type="molecule type" value="Genomic_DNA"/>
</dbReference>